<keyword evidence="4" id="KW-1185">Reference proteome</keyword>
<keyword evidence="2" id="KW-0812">Transmembrane</keyword>
<dbReference type="AlphaFoldDB" id="A0A558A8R7"/>
<feature type="compositionally biased region" description="Low complexity" evidence="1">
    <location>
        <begin position="158"/>
        <end position="173"/>
    </location>
</feature>
<gene>
    <name evidence="3" type="ORF">FNH06_20115</name>
</gene>
<evidence type="ECO:0000256" key="2">
    <source>
        <dbReference type="SAM" id="Phobius"/>
    </source>
</evidence>
<feature type="region of interest" description="Disordered" evidence="1">
    <location>
        <begin position="99"/>
        <end position="230"/>
    </location>
</feature>
<dbReference type="EMBL" id="VJZA01000034">
    <property type="protein sequence ID" value="TVT20647.1"/>
    <property type="molecule type" value="Genomic_DNA"/>
</dbReference>
<protein>
    <submittedName>
        <fullName evidence="3">Uncharacterized protein</fullName>
    </submittedName>
</protein>
<feature type="transmembrane region" description="Helical" evidence="2">
    <location>
        <begin position="67"/>
        <end position="87"/>
    </location>
</feature>
<evidence type="ECO:0000313" key="4">
    <source>
        <dbReference type="Proteomes" id="UP000318578"/>
    </source>
</evidence>
<feature type="compositionally biased region" description="Low complexity" evidence="1">
    <location>
        <begin position="183"/>
        <end position="222"/>
    </location>
</feature>
<proteinExistence type="predicted"/>
<comment type="caution">
    <text evidence="3">The sequence shown here is derived from an EMBL/GenBank/DDBJ whole genome shotgun (WGS) entry which is preliminary data.</text>
</comment>
<keyword evidence="2" id="KW-0472">Membrane</keyword>
<name>A0A558A8R7_9PSEU</name>
<keyword evidence="2" id="KW-1133">Transmembrane helix</keyword>
<dbReference type="OrthoDB" id="3638695at2"/>
<dbReference type="Proteomes" id="UP000318578">
    <property type="component" value="Unassembled WGS sequence"/>
</dbReference>
<feature type="compositionally biased region" description="Polar residues" evidence="1">
    <location>
        <begin position="111"/>
        <end position="139"/>
    </location>
</feature>
<accession>A0A558A8R7</accession>
<feature type="compositionally biased region" description="Polar residues" evidence="1">
    <location>
        <begin position="146"/>
        <end position="157"/>
    </location>
</feature>
<evidence type="ECO:0000256" key="1">
    <source>
        <dbReference type="SAM" id="MobiDB-lite"/>
    </source>
</evidence>
<organism evidence="3 4">
    <name type="scientific">Amycolatopsis acidiphila</name>
    <dbReference type="NCBI Taxonomy" id="715473"/>
    <lineage>
        <taxon>Bacteria</taxon>
        <taxon>Bacillati</taxon>
        <taxon>Actinomycetota</taxon>
        <taxon>Actinomycetes</taxon>
        <taxon>Pseudonocardiales</taxon>
        <taxon>Pseudonocardiaceae</taxon>
        <taxon>Amycolatopsis</taxon>
    </lineage>
</organism>
<sequence length="241" mass="23918">MPSNEVNSRRGDDGEQLTVAELLRREGVTQELPVVKDPVDDAPTERIPVVELLRREGRWNKRKASKVGALAAGVAALAGVAVTALSAGQLHDTAASAGGGAGGPYIPPEAKTSQLGSPPSLASSETTTPDGTSIGQVATRQVAADGTSSADRTQSATGESSGAQARSGSAGQAPVAAQPTQDSTTTGSSTTTRSEPPTGSTTTQPHQPAAHTSTPTTPTEQPKGGGLLGSVVGLLGGILGG</sequence>
<reference evidence="3 4" key="1">
    <citation type="submission" date="2019-07" db="EMBL/GenBank/DDBJ databases">
        <title>New species of Amycolatopsis and Streptomyces.</title>
        <authorList>
            <person name="Duangmal K."/>
            <person name="Teo W.F.A."/>
            <person name="Lipun K."/>
        </authorList>
    </citation>
    <scope>NUCLEOTIDE SEQUENCE [LARGE SCALE GENOMIC DNA]</scope>
    <source>
        <strain evidence="3 4">JCM 30562</strain>
    </source>
</reference>
<evidence type="ECO:0000313" key="3">
    <source>
        <dbReference type="EMBL" id="TVT20647.1"/>
    </source>
</evidence>